<dbReference type="InterPro" id="IPR008927">
    <property type="entry name" value="6-PGluconate_DH-like_C_sf"/>
</dbReference>
<name>A0A4S1CCZ0_9BACT</name>
<keyword evidence="4" id="KW-1185">Reference proteome</keyword>
<dbReference type="Pfam" id="PF10727">
    <property type="entry name" value="Rossmann-like"/>
    <property type="match status" value="1"/>
</dbReference>
<gene>
    <name evidence="3" type="ORF">E4633_13125</name>
</gene>
<proteinExistence type="predicted"/>
<evidence type="ECO:0000259" key="2">
    <source>
        <dbReference type="Pfam" id="PF10728"/>
    </source>
</evidence>
<evidence type="ECO:0000259" key="1">
    <source>
        <dbReference type="Pfam" id="PF10727"/>
    </source>
</evidence>
<reference evidence="3 4" key="1">
    <citation type="submission" date="2019-04" db="EMBL/GenBank/DDBJ databases">
        <title>Geobacter oryzae sp. nov., ferric-reducing bacteria isolated from paddy soil.</title>
        <authorList>
            <person name="Xu Z."/>
            <person name="Masuda Y."/>
            <person name="Itoh H."/>
            <person name="Senoo K."/>
        </authorList>
    </citation>
    <scope>NUCLEOTIDE SEQUENCE [LARGE SCALE GENOMIC DNA]</scope>
    <source>
        <strain evidence="3 4">Red111</strain>
    </source>
</reference>
<dbReference type="SUPFAM" id="SSF51735">
    <property type="entry name" value="NAD(P)-binding Rossmann-fold domains"/>
    <property type="match status" value="1"/>
</dbReference>
<accession>A0A4S1CCZ0</accession>
<dbReference type="InterPro" id="IPR036291">
    <property type="entry name" value="NAD(P)-bd_dom_sf"/>
</dbReference>
<dbReference type="AlphaFoldDB" id="A0A4S1CCZ0"/>
<evidence type="ECO:0000313" key="3">
    <source>
        <dbReference type="EMBL" id="TGU71278.1"/>
    </source>
</evidence>
<dbReference type="Proteomes" id="UP000306416">
    <property type="component" value="Unassembled WGS sequence"/>
</dbReference>
<dbReference type="Pfam" id="PF10728">
    <property type="entry name" value="DUF2520"/>
    <property type="match status" value="1"/>
</dbReference>
<dbReference type="RefSeq" id="WP_135870729.1">
    <property type="nucleotide sequence ID" value="NZ_SRSC01000003.1"/>
</dbReference>
<dbReference type="InterPro" id="IPR018931">
    <property type="entry name" value="DUF2520"/>
</dbReference>
<dbReference type="InterPro" id="IPR037108">
    <property type="entry name" value="TM1727-like_C_sf"/>
</dbReference>
<protein>
    <submittedName>
        <fullName evidence="3">DUF2520 domain-containing protein</fullName>
    </submittedName>
</protein>
<dbReference type="PANTHER" id="PTHR40459:SF1">
    <property type="entry name" value="CONSERVED HYPOTHETICAL ALANINE AND LEUCINE RICH PROTEIN"/>
    <property type="match status" value="1"/>
</dbReference>
<feature type="domain" description="Putative oxidoreductase/dehydrogenase Rossmann-like" evidence="1">
    <location>
        <begin position="5"/>
        <end position="119"/>
    </location>
</feature>
<feature type="domain" description="DUF2520" evidence="2">
    <location>
        <begin position="137"/>
        <end position="263"/>
    </location>
</feature>
<dbReference type="SUPFAM" id="SSF48179">
    <property type="entry name" value="6-phosphogluconate dehydrogenase C-terminal domain-like"/>
    <property type="match status" value="1"/>
</dbReference>
<dbReference type="PANTHER" id="PTHR40459">
    <property type="entry name" value="CONSERVED HYPOTHETICAL ALANINE AND LEUCINE RICH PROTEIN"/>
    <property type="match status" value="1"/>
</dbReference>
<dbReference type="InterPro" id="IPR019665">
    <property type="entry name" value="OxRdtase/DH_put_Rossmann_dom"/>
</dbReference>
<dbReference type="Gene3D" id="1.10.1040.20">
    <property type="entry name" value="ProC-like, C-terminal domain"/>
    <property type="match status" value="1"/>
</dbReference>
<evidence type="ECO:0000313" key="4">
    <source>
        <dbReference type="Proteomes" id="UP000306416"/>
    </source>
</evidence>
<dbReference type="Gene3D" id="3.40.50.720">
    <property type="entry name" value="NAD(P)-binding Rossmann-like Domain"/>
    <property type="match status" value="1"/>
</dbReference>
<organism evidence="3 4">
    <name type="scientific">Geomonas terrae</name>
    <dbReference type="NCBI Taxonomy" id="2562681"/>
    <lineage>
        <taxon>Bacteria</taxon>
        <taxon>Pseudomonadati</taxon>
        <taxon>Thermodesulfobacteriota</taxon>
        <taxon>Desulfuromonadia</taxon>
        <taxon>Geobacterales</taxon>
        <taxon>Geobacteraceae</taxon>
        <taxon>Geomonas</taxon>
    </lineage>
</organism>
<comment type="caution">
    <text evidence="3">The sequence shown here is derived from an EMBL/GenBank/DDBJ whole genome shotgun (WGS) entry which is preliminary data.</text>
</comment>
<dbReference type="EMBL" id="SRSC01000003">
    <property type="protein sequence ID" value="TGU71278.1"/>
    <property type="molecule type" value="Genomic_DNA"/>
</dbReference>
<sequence length="295" mass="30466">MKTFSIIGCGAVGRTLGRLFHESGVLELKDVLTRSEATARAAVAFIGGGRPAAGFAQLGPADLYLITCSDDAIAPCVRELCASGALGAQALVCHVSGALGSEVLHPATQLGALVASVHPVKSFADPAAAVGDFAGTWCGVEGDRRAAEQMGELFESIGARVFSIDPRFKAIYHAGSVLACNCLTALLEVSVTAYGKGGLDRETALQVMEPLVRGTVENVFRSGTVAALTGPIARGDAAVVGRQLRALDAWDPEVALVYRSLSAVALELSRRRGQAGEEGLESIEALLADTGEDDA</sequence>